<dbReference type="EMBL" id="BAAAQX010000025">
    <property type="protein sequence ID" value="GAA2212250.1"/>
    <property type="molecule type" value="Genomic_DNA"/>
</dbReference>
<protein>
    <recommendedName>
        <fullName evidence="5">DUF624 domain-containing protein</fullName>
    </recommendedName>
</protein>
<reference evidence="4" key="1">
    <citation type="journal article" date="2019" name="Int. J. Syst. Evol. Microbiol.">
        <title>The Global Catalogue of Microorganisms (GCM) 10K type strain sequencing project: providing services to taxonomists for standard genome sequencing and annotation.</title>
        <authorList>
            <consortium name="The Broad Institute Genomics Platform"/>
            <consortium name="The Broad Institute Genome Sequencing Center for Infectious Disease"/>
            <person name="Wu L."/>
            <person name="Ma J."/>
        </authorList>
    </citation>
    <scope>NUCLEOTIDE SEQUENCE [LARGE SCALE GENOMIC DNA]</scope>
    <source>
        <strain evidence="4">JCM 16114</strain>
    </source>
</reference>
<dbReference type="RefSeq" id="WP_344486385.1">
    <property type="nucleotide sequence ID" value="NZ_BAAAQX010000025.1"/>
</dbReference>
<evidence type="ECO:0000256" key="1">
    <source>
        <dbReference type="SAM" id="MobiDB-lite"/>
    </source>
</evidence>
<keyword evidence="2" id="KW-1133">Transmembrane helix</keyword>
<evidence type="ECO:0000256" key="2">
    <source>
        <dbReference type="SAM" id="Phobius"/>
    </source>
</evidence>
<feature type="transmembrane region" description="Helical" evidence="2">
    <location>
        <begin position="74"/>
        <end position="95"/>
    </location>
</feature>
<gene>
    <name evidence="3" type="ORF">GCM10009850_077120</name>
</gene>
<feature type="transmembrane region" description="Helical" evidence="2">
    <location>
        <begin position="173"/>
        <end position="194"/>
    </location>
</feature>
<accession>A0ABP5PKL6</accession>
<feature type="transmembrane region" description="Helical" evidence="2">
    <location>
        <begin position="140"/>
        <end position="167"/>
    </location>
</feature>
<organism evidence="3 4">
    <name type="scientific">Nonomuraea monospora</name>
    <dbReference type="NCBI Taxonomy" id="568818"/>
    <lineage>
        <taxon>Bacteria</taxon>
        <taxon>Bacillati</taxon>
        <taxon>Actinomycetota</taxon>
        <taxon>Actinomycetes</taxon>
        <taxon>Streptosporangiales</taxon>
        <taxon>Streptosporangiaceae</taxon>
        <taxon>Nonomuraea</taxon>
    </lineage>
</organism>
<name>A0ABP5PKL6_9ACTN</name>
<sequence length="222" mass="23276">MTLFSPDGALMRAWSRWWLWAWTSVCWLLLSLPVITAPAATLWLVAQQRRRSAGEAPLGAAETARFLGRHLLPALRLACCHAGIAALVLIGLLGPSPGGPYGWLVLVTSVVAGATWLLAAPWSVLAFARTGRAFAALRAAYVLALSRIESALLATAAVIAAVAAPFVAIRVPYLGPLLVVALPAATAGLVITLYDRAAAVRTPTTPAGPRPAPLLTPERGPR</sequence>
<feature type="transmembrane region" description="Helical" evidence="2">
    <location>
        <begin position="20"/>
        <end position="45"/>
    </location>
</feature>
<keyword evidence="2" id="KW-0472">Membrane</keyword>
<keyword evidence="2" id="KW-0812">Transmembrane</keyword>
<keyword evidence="4" id="KW-1185">Reference proteome</keyword>
<evidence type="ECO:0000313" key="4">
    <source>
        <dbReference type="Proteomes" id="UP001499843"/>
    </source>
</evidence>
<dbReference type="Proteomes" id="UP001499843">
    <property type="component" value="Unassembled WGS sequence"/>
</dbReference>
<feature type="region of interest" description="Disordered" evidence="1">
    <location>
        <begin position="202"/>
        <end position="222"/>
    </location>
</feature>
<feature type="transmembrane region" description="Helical" evidence="2">
    <location>
        <begin position="101"/>
        <end position="128"/>
    </location>
</feature>
<evidence type="ECO:0000313" key="3">
    <source>
        <dbReference type="EMBL" id="GAA2212250.1"/>
    </source>
</evidence>
<evidence type="ECO:0008006" key="5">
    <source>
        <dbReference type="Google" id="ProtNLM"/>
    </source>
</evidence>
<proteinExistence type="predicted"/>
<comment type="caution">
    <text evidence="3">The sequence shown here is derived from an EMBL/GenBank/DDBJ whole genome shotgun (WGS) entry which is preliminary data.</text>
</comment>